<keyword evidence="1" id="KW-0238">DNA-binding</keyword>
<sequence>MESTLKLTNALADPTRFTIYQYIVQNKKEVTVQDIADEFNIHPNVARLHLSKLADVKVVDTALKKTGRGGRPGRVYKLSEKVVQLSFPHRDYQLLANIAIEALASLQKLGKDAFLEAANNMGKTLVEEQVNKYHKGKDNLSHEEKINILSVVSSLIGYFPTYHEEEGHFSFEVYNCPFYESMKENALICQGHNAFLRGAFEYLFEIQSFRQVTKISQGCENCLYHLIVTNEN</sequence>
<dbReference type="Pfam" id="PF12840">
    <property type="entry name" value="HTH_20"/>
    <property type="match status" value="1"/>
</dbReference>
<dbReference type="CDD" id="cd00090">
    <property type="entry name" value="HTH_ARSR"/>
    <property type="match status" value="1"/>
</dbReference>
<dbReference type="RefSeq" id="WP_307227240.1">
    <property type="nucleotide sequence ID" value="NZ_JAUSTT010000004.1"/>
</dbReference>
<organism evidence="2 3">
    <name type="scientific">Bacillus chungangensis</name>
    <dbReference type="NCBI Taxonomy" id="587633"/>
    <lineage>
        <taxon>Bacteria</taxon>
        <taxon>Bacillati</taxon>
        <taxon>Bacillota</taxon>
        <taxon>Bacilli</taxon>
        <taxon>Bacillales</taxon>
        <taxon>Bacillaceae</taxon>
        <taxon>Bacillus</taxon>
    </lineage>
</organism>
<protein>
    <submittedName>
        <fullName evidence="2">ArsR family transcriptional regulator</fullName>
    </submittedName>
</protein>
<gene>
    <name evidence="2" type="ORF">J2S08_001006</name>
</gene>
<dbReference type="InterPro" id="IPR011991">
    <property type="entry name" value="ArsR-like_HTH"/>
</dbReference>
<dbReference type="SUPFAM" id="SSF46785">
    <property type="entry name" value="Winged helix' DNA-binding domain"/>
    <property type="match status" value="1"/>
</dbReference>
<name>A0ABT9WQE7_9BACI</name>
<reference evidence="2 3" key="1">
    <citation type="submission" date="2023-07" db="EMBL/GenBank/DDBJ databases">
        <title>Genomic Encyclopedia of Type Strains, Phase IV (KMG-IV): sequencing the most valuable type-strain genomes for metagenomic binning, comparative biology and taxonomic classification.</title>
        <authorList>
            <person name="Goeker M."/>
        </authorList>
    </citation>
    <scope>NUCLEOTIDE SEQUENCE [LARGE SCALE GENOMIC DNA]</scope>
    <source>
        <strain evidence="2 3">DSM 23837</strain>
    </source>
</reference>
<dbReference type="EMBL" id="JAUSTT010000004">
    <property type="protein sequence ID" value="MDQ0175172.1"/>
    <property type="molecule type" value="Genomic_DNA"/>
</dbReference>
<proteinExistence type="predicted"/>
<dbReference type="Gene3D" id="1.10.10.10">
    <property type="entry name" value="Winged helix-like DNA-binding domain superfamily/Winged helix DNA-binding domain"/>
    <property type="match status" value="1"/>
</dbReference>
<keyword evidence="3" id="KW-1185">Reference proteome</keyword>
<comment type="caution">
    <text evidence="2">The sequence shown here is derived from an EMBL/GenBank/DDBJ whole genome shotgun (WGS) entry which is preliminary data.</text>
</comment>
<evidence type="ECO:0000256" key="1">
    <source>
        <dbReference type="ARBA" id="ARBA00023125"/>
    </source>
</evidence>
<evidence type="ECO:0000313" key="2">
    <source>
        <dbReference type="EMBL" id="MDQ0175172.1"/>
    </source>
</evidence>
<evidence type="ECO:0000313" key="3">
    <source>
        <dbReference type="Proteomes" id="UP001223586"/>
    </source>
</evidence>
<accession>A0ABT9WQE7</accession>
<dbReference type="InterPro" id="IPR036390">
    <property type="entry name" value="WH_DNA-bd_sf"/>
</dbReference>
<dbReference type="InterPro" id="IPR036388">
    <property type="entry name" value="WH-like_DNA-bd_sf"/>
</dbReference>
<dbReference type="Proteomes" id="UP001223586">
    <property type="component" value="Unassembled WGS sequence"/>
</dbReference>